<dbReference type="STRING" id="4555.A0A368PQC5"/>
<dbReference type="PANTHER" id="PTHR33065:SF186">
    <property type="entry name" value="OS08G0134900 PROTEIN"/>
    <property type="match status" value="1"/>
</dbReference>
<accession>A0A368PQC5</accession>
<reference evidence="2" key="1">
    <citation type="journal article" date="2012" name="Nat. Biotechnol.">
        <title>Reference genome sequence of the model plant Setaria.</title>
        <authorList>
            <person name="Bennetzen J.L."/>
            <person name="Schmutz J."/>
            <person name="Wang H."/>
            <person name="Percifield R."/>
            <person name="Hawkins J."/>
            <person name="Pontaroli A.C."/>
            <person name="Estep M."/>
            <person name="Feng L."/>
            <person name="Vaughn J.N."/>
            <person name="Grimwood J."/>
            <person name="Jenkins J."/>
            <person name="Barry K."/>
            <person name="Lindquist E."/>
            <person name="Hellsten U."/>
            <person name="Deshpande S."/>
            <person name="Wang X."/>
            <person name="Wu X."/>
            <person name="Mitros T."/>
            <person name="Triplett J."/>
            <person name="Yang X."/>
            <person name="Ye C.Y."/>
            <person name="Mauro-Herrera M."/>
            <person name="Wang L."/>
            <person name="Li P."/>
            <person name="Sharma M."/>
            <person name="Sharma R."/>
            <person name="Ronald P.C."/>
            <person name="Panaud O."/>
            <person name="Kellogg E.A."/>
            <person name="Brutnell T.P."/>
            <person name="Doust A.N."/>
            <person name="Tuskan G.A."/>
            <person name="Rokhsar D."/>
            <person name="Devos K.M."/>
        </authorList>
    </citation>
    <scope>NUCLEOTIDE SEQUENCE [LARGE SCALE GENOMIC DNA]</scope>
    <source>
        <strain evidence="2">Yugu1</strain>
    </source>
</reference>
<dbReference type="Pfam" id="PF20241">
    <property type="entry name" value="DUF6598"/>
    <property type="match status" value="1"/>
</dbReference>
<gene>
    <name evidence="2" type="ORF">SETIT_1G279100v2</name>
</gene>
<reference evidence="2" key="2">
    <citation type="submission" date="2015-07" db="EMBL/GenBank/DDBJ databases">
        <authorList>
            <person name="Noorani M."/>
        </authorList>
    </citation>
    <scope>NUCLEOTIDE SEQUENCE</scope>
    <source>
        <strain evidence="2">Yugu1</strain>
    </source>
</reference>
<dbReference type="EMBL" id="CM003528">
    <property type="protein sequence ID" value="RCV07852.1"/>
    <property type="molecule type" value="Genomic_DNA"/>
</dbReference>
<dbReference type="AlphaFoldDB" id="A0A368PQC5"/>
<feature type="domain" description="DUF6598" evidence="1">
    <location>
        <begin position="4"/>
        <end position="135"/>
    </location>
</feature>
<dbReference type="PANTHER" id="PTHR33065">
    <property type="entry name" value="OS07G0486400 PROTEIN"/>
    <property type="match status" value="1"/>
</dbReference>
<dbReference type="InterPro" id="IPR046533">
    <property type="entry name" value="DUF6598"/>
</dbReference>
<proteinExistence type="predicted"/>
<evidence type="ECO:0000313" key="2">
    <source>
        <dbReference type="EMBL" id="RCV07852.1"/>
    </source>
</evidence>
<evidence type="ECO:0000259" key="1">
    <source>
        <dbReference type="Pfam" id="PF20241"/>
    </source>
</evidence>
<organism evidence="2">
    <name type="scientific">Setaria italica</name>
    <name type="common">Foxtail millet</name>
    <name type="synonym">Panicum italicum</name>
    <dbReference type="NCBI Taxonomy" id="4555"/>
    <lineage>
        <taxon>Eukaryota</taxon>
        <taxon>Viridiplantae</taxon>
        <taxon>Streptophyta</taxon>
        <taxon>Embryophyta</taxon>
        <taxon>Tracheophyta</taxon>
        <taxon>Spermatophyta</taxon>
        <taxon>Magnoliopsida</taxon>
        <taxon>Liliopsida</taxon>
        <taxon>Poales</taxon>
        <taxon>Poaceae</taxon>
        <taxon>PACMAD clade</taxon>
        <taxon>Panicoideae</taxon>
        <taxon>Panicodae</taxon>
        <taxon>Paniceae</taxon>
        <taxon>Cenchrinae</taxon>
        <taxon>Setaria</taxon>
    </lineage>
</organism>
<dbReference type="OrthoDB" id="686435at2759"/>
<protein>
    <recommendedName>
        <fullName evidence="1">DUF6598 domain-containing protein</fullName>
    </recommendedName>
</protein>
<sequence length="136" mass="15028">MGLYRALPVSDSMYFEFHLKIKGDGDLDEDFSKGYLEHSGIRHLQQPTTQFLYNCLSTVELVYTPVPSAVEASFTVSILKGPSDFISKVTAWTSGNEENKIVLYNKEVAGYGGDGTVRGLVAVPVDEELVLRVCVF</sequence>
<name>A0A368PQC5_SETIT</name>